<proteinExistence type="predicted"/>
<organism evidence="8">
    <name type="scientific">Caenorhabditis brenneri</name>
    <name type="common">Nematode worm</name>
    <dbReference type="NCBI Taxonomy" id="135651"/>
    <lineage>
        <taxon>Eukaryota</taxon>
        <taxon>Metazoa</taxon>
        <taxon>Ecdysozoa</taxon>
        <taxon>Nematoda</taxon>
        <taxon>Chromadorea</taxon>
        <taxon>Rhabditida</taxon>
        <taxon>Rhabditina</taxon>
        <taxon>Rhabditomorpha</taxon>
        <taxon>Rhabditoidea</taxon>
        <taxon>Rhabditidae</taxon>
        <taxon>Peloderinae</taxon>
        <taxon>Caenorhabditis</taxon>
    </lineage>
</organism>
<evidence type="ECO:0000256" key="3">
    <source>
        <dbReference type="SAM" id="Coils"/>
    </source>
</evidence>
<sequence>MVVQLIINEEMQECFRSCTQKDSFSREINVRLSGIFSHVIDFDLSRRGNYNFKSRFTEFLEKLEQALVSRNWNNFYWKYRNLADFMIKSARIQGVMDIRIANGSIFYQSFKDRDIALNSGTQSIDVNPIVERPRFLNVENVSSQQMHENVPSKIPEVKESVSTDTPEAYEFGFTSVPEYEGLVLAGLPEVRESVPTGTAEVYEFGFTSESEVKKPISNKTPEVEQLGSTIENEVEKVPKVFLEPKTENIQANQPEAMIQLEFIIMKIKEKVNLIRIELDRMQKPDILEENLRTMKTKQNTTQKQLEMEHAAKQSVDTSIATLKAHLMNKMELIEKHVHEQNDQFKLKEDLLNKKIVDLMIRENSLNDKMEAMMDKSGQEQREKMKLKEEALDEKIEAAKIKEEFLDRKIDAMLELMELFKQQNQPKVVATHFSENSERCTKGSHSESTDRSQVEKATEHQRTCQSASDLISSRPMPIESLLDDDEEIRQMQEKFKREEAELLRRNDAEMKALKERGRQKNDILCQTICQELPLLFSYLIKWNSKDVAEKSDFIKITAHLEDKIPKFVESLKLAIATSFEALESAMNSESGSLKVEVKPEEKTKTAQEDSKMSSTKEPLAGGTEDLKKVLQKISNVVEMIEQDLVKFFEALEDKIETRLGNMATSTTHESRIEVLGKSLEQKLSETSIGLTMGLMNNGKKIEQIAVNLKSLEVEIKRTSEEILMKLLETARQMELEDNERMAARIEDLFGNLQINYDEMKMDSMKKSEQKLDELVAKIEVQLKSREEKLDRNLKEIKLREEALDKKMEVMMELIREGFEQQKQHKEFDEVSQASNIAGSSNNSNCATEFDLSKEHKLEELVAKIEMKTQKQEEKIRLRAEKMDKKIEEMMELIKQGFDQQNQQKMVGKKEPDSGNSQDSSVFVTGRRPSNATIYDDFSDDPYEIDSTYCLPQRDLYKRHVNSVNRSEQKLYEPLRLEEDKTSKTLADLIEKSVRQRNPQTSSEIVGNQASKDIMDNLQLDCEHGSAKLDLSNLISPDHPTTSDTQTLPTPDLLNDDEELRQMQETFEKQLAEQEARYTARMEELKERGRQKNSAPSTRFSYRIFSNVLFIGDLCPPSFDKFIFFSTKTFFKKPSMFCSSESAIDGMDSDRGDVRRLKDGDILKYTSGFFHSKWKKVYAVLFSDSRLVWFEEKGDRKPKGSVFLKDVMPYICVGLMTDRMPVKRPNVPSEHSVHHLVGIGMNPKADPCHWLLFSSDSDIESWFTEIMKTLPKPDNPSLAPPPQGPPPPQGAEKGPMGPAQQYNNGGPQHNYPAGPQGQPPPAYPYPTQGPPVYNNQGATSSHTTVVVQNQGGGGYDNGADALLVGAALGMGTGMMAGGLMGYGLGSMWGGHGMMMGGGFGGGYYSDNDTNVTNNYYNYGDGGAGSGEAGAASAPPEPPQAEIDYGNADYGGGGGGYDAYDYGGGYDAGDFGGGDYGGGDF</sequence>
<dbReference type="PANTHER" id="PTHR14309:SF12">
    <property type="entry name" value="PH DOMAIN-CONTAINING PROTEIN"/>
    <property type="match status" value="1"/>
</dbReference>
<feature type="region of interest" description="Disordered" evidence="4">
    <location>
        <begin position="434"/>
        <end position="469"/>
    </location>
</feature>
<feature type="region of interest" description="Disordered" evidence="4">
    <location>
        <begin position="591"/>
        <end position="619"/>
    </location>
</feature>
<evidence type="ECO:0000256" key="4">
    <source>
        <dbReference type="SAM" id="MobiDB-lite"/>
    </source>
</evidence>
<keyword evidence="8" id="KW-1185">Reference proteome</keyword>
<dbReference type="GO" id="GO:0045595">
    <property type="term" value="P:regulation of cell differentiation"/>
    <property type="evidence" value="ECO:0007669"/>
    <property type="project" value="TreeGrafter"/>
</dbReference>
<feature type="compositionally biased region" description="Basic and acidic residues" evidence="4">
    <location>
        <begin position="594"/>
        <end position="610"/>
    </location>
</feature>
<dbReference type="InterPro" id="IPR001849">
    <property type="entry name" value="PH_domain"/>
</dbReference>
<feature type="domain" description="PH" evidence="6">
    <location>
        <begin position="1153"/>
        <end position="1269"/>
    </location>
</feature>
<gene>
    <name evidence="7" type="ORF">CAEBREN_23428</name>
</gene>
<keyword evidence="2 5" id="KW-0472">Membrane</keyword>
<dbReference type="GO" id="GO:0016020">
    <property type="term" value="C:membrane"/>
    <property type="evidence" value="ECO:0007669"/>
    <property type="project" value="UniProtKB-SubCell"/>
</dbReference>
<feature type="coiled-coil region" evidence="3">
    <location>
        <begin position="1055"/>
        <end position="1086"/>
    </location>
</feature>
<dbReference type="EMBL" id="GL379787">
    <property type="protein sequence ID" value="EGT30873.1"/>
    <property type="molecule type" value="Genomic_DNA"/>
</dbReference>
<feature type="compositionally biased region" description="Basic and acidic residues" evidence="4">
    <location>
        <begin position="434"/>
        <end position="461"/>
    </location>
</feature>
<dbReference type="InParanoid" id="G0MA67"/>
<feature type="compositionally biased region" description="Pro residues" evidence="4">
    <location>
        <begin position="1276"/>
        <end position="1287"/>
    </location>
</feature>
<dbReference type="Pfam" id="PF00169">
    <property type="entry name" value="PH"/>
    <property type="match status" value="1"/>
</dbReference>
<dbReference type="SMART" id="SM00233">
    <property type="entry name" value="PH"/>
    <property type="match status" value="1"/>
</dbReference>
<feature type="region of interest" description="Disordered" evidence="4">
    <location>
        <begin position="1423"/>
        <end position="1444"/>
    </location>
</feature>
<evidence type="ECO:0000313" key="8">
    <source>
        <dbReference type="Proteomes" id="UP000008068"/>
    </source>
</evidence>
<feature type="coiled-coil region" evidence="3">
    <location>
        <begin position="369"/>
        <end position="403"/>
    </location>
</feature>
<dbReference type="SUPFAM" id="SSF50729">
    <property type="entry name" value="PH domain-like"/>
    <property type="match status" value="1"/>
</dbReference>
<dbReference type="eggNOG" id="ENOG502QSNJ">
    <property type="taxonomic scope" value="Eukaryota"/>
</dbReference>
<dbReference type="InterPro" id="IPR039680">
    <property type="entry name" value="PLEKHB1/2"/>
</dbReference>
<keyword evidence="5" id="KW-1133">Transmembrane helix</keyword>
<dbReference type="PROSITE" id="PS50003">
    <property type="entry name" value="PH_DOMAIN"/>
    <property type="match status" value="1"/>
</dbReference>
<feature type="region of interest" description="Disordered" evidence="4">
    <location>
        <begin position="1268"/>
        <end position="1336"/>
    </location>
</feature>
<reference evidence="8" key="1">
    <citation type="submission" date="2011-07" db="EMBL/GenBank/DDBJ databases">
        <authorList>
            <consortium name="Caenorhabditis brenneri Sequencing and Analysis Consortium"/>
            <person name="Wilson R.K."/>
        </authorList>
    </citation>
    <scope>NUCLEOTIDE SEQUENCE [LARGE SCALE GENOMIC DNA]</scope>
    <source>
        <strain evidence="8">PB2801</strain>
    </source>
</reference>
<dbReference type="OrthoDB" id="5914923at2759"/>
<dbReference type="FunFam" id="2.30.29.30:FF:000624">
    <property type="entry name" value="Protein CBG23324"/>
    <property type="match status" value="1"/>
</dbReference>
<feature type="compositionally biased region" description="Pro residues" evidence="4">
    <location>
        <begin position="1315"/>
        <end position="1327"/>
    </location>
</feature>
<keyword evidence="5" id="KW-0812">Transmembrane</keyword>
<dbReference type="Proteomes" id="UP000008068">
    <property type="component" value="Unassembled WGS sequence"/>
</dbReference>
<dbReference type="Gene3D" id="2.30.29.30">
    <property type="entry name" value="Pleckstrin-homology domain (PH domain)/Phosphotyrosine-binding domain (PTB)"/>
    <property type="match status" value="1"/>
</dbReference>
<dbReference type="PANTHER" id="PTHR14309">
    <property type="entry name" value="EXPRESSED PROTEIN"/>
    <property type="match status" value="1"/>
</dbReference>
<dbReference type="HOGENOM" id="CLU_249819_0_0_1"/>
<evidence type="ECO:0000256" key="1">
    <source>
        <dbReference type="ARBA" id="ARBA00004370"/>
    </source>
</evidence>
<protein>
    <recommendedName>
        <fullName evidence="6">PH domain-containing protein</fullName>
    </recommendedName>
</protein>
<feature type="compositionally biased region" description="Polar residues" evidence="4">
    <location>
        <begin position="912"/>
        <end position="922"/>
    </location>
</feature>
<feature type="coiled-coil region" evidence="3">
    <location>
        <begin position="763"/>
        <end position="805"/>
    </location>
</feature>
<evidence type="ECO:0000313" key="7">
    <source>
        <dbReference type="EMBL" id="EGT30873.1"/>
    </source>
</evidence>
<comment type="subcellular location">
    <subcellularLocation>
        <location evidence="1">Membrane</location>
    </subcellularLocation>
</comment>
<evidence type="ECO:0000256" key="2">
    <source>
        <dbReference type="ARBA" id="ARBA00023136"/>
    </source>
</evidence>
<feature type="transmembrane region" description="Helical" evidence="5">
    <location>
        <begin position="1360"/>
        <end position="1383"/>
    </location>
</feature>
<evidence type="ECO:0000256" key="5">
    <source>
        <dbReference type="SAM" id="Phobius"/>
    </source>
</evidence>
<evidence type="ECO:0000259" key="6">
    <source>
        <dbReference type="PROSITE" id="PS50003"/>
    </source>
</evidence>
<feature type="region of interest" description="Disordered" evidence="4">
    <location>
        <begin position="897"/>
        <end position="922"/>
    </location>
</feature>
<keyword evidence="3" id="KW-0175">Coiled coil</keyword>
<dbReference type="InterPro" id="IPR011993">
    <property type="entry name" value="PH-like_dom_sf"/>
</dbReference>
<accession>G0MA67</accession>
<name>G0MA67_CAEBE</name>
<feature type="coiled-coil region" evidence="3">
    <location>
        <begin position="480"/>
        <end position="515"/>
    </location>
</feature>